<dbReference type="PRINTS" id="PR00380">
    <property type="entry name" value="KINESINHEAVY"/>
</dbReference>
<dbReference type="RefSeq" id="XP_002679253.1">
    <property type="nucleotide sequence ID" value="XM_002679207.1"/>
</dbReference>
<dbReference type="PROSITE" id="PS50067">
    <property type="entry name" value="KINESIN_MOTOR_2"/>
    <property type="match status" value="1"/>
</dbReference>
<evidence type="ECO:0000313" key="9">
    <source>
        <dbReference type="EMBL" id="EFC46509.1"/>
    </source>
</evidence>
<evidence type="ECO:0000256" key="6">
    <source>
        <dbReference type="SAM" id="Coils"/>
    </source>
</evidence>
<name>D2V9R0_NAEGR</name>
<dbReference type="GO" id="GO:0008017">
    <property type="term" value="F:microtubule binding"/>
    <property type="evidence" value="ECO:0007669"/>
    <property type="project" value="InterPro"/>
</dbReference>
<keyword evidence="1" id="KW-0493">Microtubule</keyword>
<dbReference type="Pfam" id="PF00225">
    <property type="entry name" value="Kinesin"/>
    <property type="match status" value="1"/>
</dbReference>
<feature type="coiled-coil region" evidence="6">
    <location>
        <begin position="284"/>
        <end position="360"/>
    </location>
</feature>
<keyword evidence="6" id="KW-0175">Coiled coil</keyword>
<evidence type="ECO:0000256" key="3">
    <source>
        <dbReference type="ARBA" id="ARBA00022840"/>
    </source>
</evidence>
<gene>
    <name evidence="9" type="ORF">NAEGRDRAFT_65526</name>
</gene>
<keyword evidence="10" id="KW-1185">Reference proteome</keyword>
<proteinExistence type="inferred from homology"/>
<feature type="coiled-coil region" evidence="6">
    <location>
        <begin position="142"/>
        <end position="235"/>
    </location>
</feature>
<feature type="binding site" evidence="5">
    <location>
        <begin position="448"/>
        <end position="455"/>
    </location>
    <ligand>
        <name>ATP</name>
        <dbReference type="ChEBI" id="CHEBI:30616"/>
    </ligand>
</feature>
<dbReference type="InterPro" id="IPR027640">
    <property type="entry name" value="Kinesin-like_fam"/>
</dbReference>
<dbReference type="KEGG" id="ngr:NAEGRDRAFT_65526"/>
<dbReference type="STRING" id="5762.D2V9R0"/>
<dbReference type="AlphaFoldDB" id="D2V9R0"/>
<dbReference type="GO" id="GO:0005874">
    <property type="term" value="C:microtubule"/>
    <property type="evidence" value="ECO:0007669"/>
    <property type="project" value="UniProtKB-KW"/>
</dbReference>
<dbReference type="InterPro" id="IPR027417">
    <property type="entry name" value="P-loop_NTPase"/>
</dbReference>
<dbReference type="SMART" id="SM00129">
    <property type="entry name" value="KISc"/>
    <property type="match status" value="1"/>
</dbReference>
<dbReference type="GO" id="GO:0003777">
    <property type="term" value="F:microtubule motor activity"/>
    <property type="evidence" value="ECO:0007669"/>
    <property type="project" value="InterPro"/>
</dbReference>
<dbReference type="eggNOG" id="KOG0239">
    <property type="taxonomic scope" value="Eukaryota"/>
</dbReference>
<evidence type="ECO:0000256" key="4">
    <source>
        <dbReference type="ARBA" id="ARBA00023175"/>
    </source>
</evidence>
<dbReference type="InParanoid" id="D2V9R0"/>
<dbReference type="GeneID" id="8859588"/>
<dbReference type="PANTHER" id="PTHR47972:SF45">
    <property type="entry name" value="PROTEIN CLARET SEGREGATIONAL"/>
    <property type="match status" value="1"/>
</dbReference>
<dbReference type="EMBL" id="GG738858">
    <property type="protein sequence ID" value="EFC46509.1"/>
    <property type="molecule type" value="Genomic_DNA"/>
</dbReference>
<reference evidence="9 10" key="1">
    <citation type="journal article" date="2010" name="Cell">
        <title>The genome of Naegleria gruberi illuminates early eukaryotic versatility.</title>
        <authorList>
            <person name="Fritz-Laylin L.K."/>
            <person name="Prochnik S.E."/>
            <person name="Ginger M.L."/>
            <person name="Dacks J.B."/>
            <person name="Carpenter M.L."/>
            <person name="Field M.C."/>
            <person name="Kuo A."/>
            <person name="Paredez A."/>
            <person name="Chapman J."/>
            <person name="Pham J."/>
            <person name="Shu S."/>
            <person name="Neupane R."/>
            <person name="Cipriano M."/>
            <person name="Mancuso J."/>
            <person name="Tu H."/>
            <person name="Salamov A."/>
            <person name="Lindquist E."/>
            <person name="Shapiro H."/>
            <person name="Lucas S."/>
            <person name="Grigoriev I.V."/>
            <person name="Cande W.Z."/>
            <person name="Fulton C."/>
            <person name="Rokhsar D.S."/>
            <person name="Dawson S.C."/>
        </authorList>
    </citation>
    <scope>NUCLEOTIDE SEQUENCE [LARGE SCALE GENOMIC DNA]</scope>
    <source>
        <strain evidence="9 10">NEG-M</strain>
    </source>
</reference>
<evidence type="ECO:0000256" key="2">
    <source>
        <dbReference type="ARBA" id="ARBA00022741"/>
    </source>
</evidence>
<feature type="compositionally biased region" description="Low complexity" evidence="7">
    <location>
        <begin position="125"/>
        <end position="137"/>
    </location>
</feature>
<dbReference type="OrthoDB" id="3176171at2759"/>
<keyword evidence="2 5" id="KW-0547">Nucleotide-binding</keyword>
<protein>
    <submittedName>
        <fullName evidence="9">Kinesin-14</fullName>
    </submittedName>
</protein>
<keyword evidence="3 5" id="KW-0067">ATP-binding</keyword>
<evidence type="ECO:0000256" key="1">
    <source>
        <dbReference type="ARBA" id="ARBA00022701"/>
    </source>
</evidence>
<comment type="similarity">
    <text evidence="5">Belongs to the TRAFAC class myosin-kinesin ATPase superfamily. Kinesin family.</text>
</comment>
<dbReference type="Gene3D" id="3.40.850.10">
    <property type="entry name" value="Kinesin motor domain"/>
    <property type="match status" value="1"/>
</dbReference>
<dbReference type="FunCoup" id="D2V9R0">
    <property type="interactions" value="187"/>
</dbReference>
<dbReference type="Proteomes" id="UP000006671">
    <property type="component" value="Unassembled WGS sequence"/>
</dbReference>
<dbReference type="GO" id="GO:0005524">
    <property type="term" value="F:ATP binding"/>
    <property type="evidence" value="ECO:0007669"/>
    <property type="project" value="UniProtKB-UniRule"/>
</dbReference>
<dbReference type="InterPro" id="IPR036961">
    <property type="entry name" value="Kinesin_motor_dom_sf"/>
</dbReference>
<feature type="compositionally biased region" description="Low complexity" evidence="7">
    <location>
        <begin position="41"/>
        <end position="55"/>
    </location>
</feature>
<dbReference type="CDD" id="cd01366">
    <property type="entry name" value="KISc_C_terminal"/>
    <property type="match status" value="1"/>
</dbReference>
<evidence type="ECO:0000259" key="8">
    <source>
        <dbReference type="PROSITE" id="PS50067"/>
    </source>
</evidence>
<keyword evidence="4 5" id="KW-0505">Motor protein</keyword>
<feature type="region of interest" description="Disordered" evidence="7">
    <location>
        <begin position="120"/>
        <end position="139"/>
    </location>
</feature>
<sequence length="710" mass="80117">MSTLTPNNYLKRKRSDENSPTDQENVNPNKKTSKIPVLKHSNSSSSLNSSTLSTNKTTPVKPTLPTRTNSIRANATSKINMPKPTSTPSTRVSHYQKTTPNSTNPNARQFGSVSGRMLAPGRTTQQQQQQQQQLQQQSKVELEQTKSQLSLVSEENNHLKTKIDEQTNQLKDLGQLEERTKFLSTQANKFQEENFQLKSTVTSQEIEISAMKGVQERLQSDNIDLRVKVSSLEKEVSMEKKQAEMDKATIKIQYESELRIQKETFEQQITEITEIKDKELSLTKDRLTREITKYKTDLEKTQFDLSLSVEDANSKAEKIRSLEEIIRQQAEDIKSLESKRHKDENERRRLHNLIQELKGNIRVYCRVKPAQNLKCIDYPENDVDERSISVQEESRTSATGASVDGKKAFFEFDKVFKPNSKQSEIFHEISQLVQSALDGFKVCIFAYGQTGSGKTFTMEGPPRDVISKLDIESQKEVVGMIPRSVDQIFESAERLKERGWTFSIVASFVEIYNETIRDLLDSTTKDNVKHEIKHTKDGSTSVTGIKYVNVSGPQHVQDLLKIASKNRAVAATQSNDRSSRSHSVFTLQITGRNDITDQTTQGALNLVDLAGSERIGTSQPANGERVKETQNINLSLTCLSNVVNALLNKSSHVPYRDSKLTYLLQNCLGKDAKTLMFVNIDPDNVNESLQSLRFAAKVNSCEVNASRKVK</sequence>
<organism evidence="10">
    <name type="scientific">Naegleria gruberi</name>
    <name type="common">Amoeba</name>
    <dbReference type="NCBI Taxonomy" id="5762"/>
    <lineage>
        <taxon>Eukaryota</taxon>
        <taxon>Discoba</taxon>
        <taxon>Heterolobosea</taxon>
        <taxon>Tetramitia</taxon>
        <taxon>Eutetramitia</taxon>
        <taxon>Vahlkampfiidae</taxon>
        <taxon>Naegleria</taxon>
    </lineage>
</organism>
<accession>D2V9R0</accession>
<feature type="compositionally biased region" description="Polar residues" evidence="7">
    <location>
        <begin position="56"/>
        <end position="112"/>
    </location>
</feature>
<dbReference type="InterPro" id="IPR001752">
    <property type="entry name" value="Kinesin_motor_dom"/>
</dbReference>
<feature type="domain" description="Kinesin motor" evidence="8">
    <location>
        <begin position="360"/>
        <end position="701"/>
    </location>
</feature>
<dbReference type="PANTHER" id="PTHR47972">
    <property type="entry name" value="KINESIN-LIKE PROTEIN KLP-3"/>
    <property type="match status" value="1"/>
</dbReference>
<evidence type="ECO:0000256" key="7">
    <source>
        <dbReference type="SAM" id="MobiDB-lite"/>
    </source>
</evidence>
<dbReference type="VEuPathDB" id="AmoebaDB:NAEGRDRAFT_65526"/>
<evidence type="ECO:0000256" key="5">
    <source>
        <dbReference type="PROSITE-ProRule" id="PRU00283"/>
    </source>
</evidence>
<evidence type="ECO:0000313" key="10">
    <source>
        <dbReference type="Proteomes" id="UP000006671"/>
    </source>
</evidence>
<feature type="region of interest" description="Disordered" evidence="7">
    <location>
        <begin position="1"/>
        <end position="114"/>
    </location>
</feature>
<dbReference type="GO" id="GO:0007018">
    <property type="term" value="P:microtubule-based movement"/>
    <property type="evidence" value="ECO:0007669"/>
    <property type="project" value="InterPro"/>
</dbReference>
<dbReference type="SUPFAM" id="SSF52540">
    <property type="entry name" value="P-loop containing nucleoside triphosphate hydrolases"/>
    <property type="match status" value="1"/>
</dbReference>
<feature type="compositionally biased region" description="Polar residues" evidence="7">
    <location>
        <begin position="18"/>
        <end position="30"/>
    </location>
</feature>